<keyword evidence="2" id="KW-1003">Cell membrane</keyword>
<dbReference type="InterPro" id="IPR000276">
    <property type="entry name" value="GPCR_Rhodpsn"/>
</dbReference>
<proteinExistence type="inferred from homology"/>
<organism evidence="11 12">
    <name type="scientific">Chelydra serpentina</name>
    <name type="common">Snapping turtle</name>
    <name type="synonym">Testudo serpentina</name>
    <dbReference type="NCBI Taxonomy" id="8475"/>
    <lineage>
        <taxon>Eukaryota</taxon>
        <taxon>Metazoa</taxon>
        <taxon>Chordata</taxon>
        <taxon>Craniata</taxon>
        <taxon>Vertebrata</taxon>
        <taxon>Euteleostomi</taxon>
        <taxon>Archelosauria</taxon>
        <taxon>Testudinata</taxon>
        <taxon>Testudines</taxon>
        <taxon>Cryptodira</taxon>
        <taxon>Durocryptodira</taxon>
        <taxon>Americhelydia</taxon>
        <taxon>Chelydroidea</taxon>
        <taxon>Chelydridae</taxon>
        <taxon>Chelydra</taxon>
    </lineage>
</organism>
<evidence type="ECO:0000313" key="12">
    <source>
        <dbReference type="Proteomes" id="UP000694403"/>
    </source>
</evidence>
<dbReference type="Gene3D" id="1.20.1070.10">
    <property type="entry name" value="Rhodopsin 7-helix transmembrane proteins"/>
    <property type="match status" value="1"/>
</dbReference>
<evidence type="ECO:0000256" key="8">
    <source>
        <dbReference type="ARBA" id="ARBA00023180"/>
    </source>
</evidence>
<evidence type="ECO:0000256" key="10">
    <source>
        <dbReference type="RuleBase" id="RU000688"/>
    </source>
</evidence>
<dbReference type="PROSITE" id="PS50262">
    <property type="entry name" value="G_PROTEIN_RECEP_F1_2"/>
    <property type="match status" value="1"/>
</dbReference>
<dbReference type="FunFam" id="1.20.1070.10:FF:000142">
    <property type="entry name" value="G protein-coupled receptor 55"/>
    <property type="match status" value="1"/>
</dbReference>
<keyword evidence="8" id="KW-0325">Glycoprotein</keyword>
<dbReference type="OrthoDB" id="6086428at2759"/>
<keyword evidence="6" id="KW-0472">Membrane</keyword>
<keyword evidence="9 10" id="KW-0807">Transducer</keyword>
<dbReference type="PRINTS" id="PR00237">
    <property type="entry name" value="GPCRRHODOPSN"/>
</dbReference>
<keyword evidence="4" id="KW-1133">Transmembrane helix</keyword>
<dbReference type="Ensembl" id="ENSCSRT00000017355.1">
    <property type="protein sequence ID" value="ENSCSRP00000016596.1"/>
    <property type="gene ID" value="ENSCSRG00000012737.1"/>
</dbReference>
<dbReference type="GO" id="GO:0035025">
    <property type="term" value="P:positive regulation of Rho protein signal transduction"/>
    <property type="evidence" value="ECO:0007669"/>
    <property type="project" value="TreeGrafter"/>
</dbReference>
<dbReference type="Pfam" id="PF00001">
    <property type="entry name" value="7tm_1"/>
    <property type="match status" value="1"/>
</dbReference>
<reference evidence="11" key="2">
    <citation type="submission" date="2025-09" db="UniProtKB">
        <authorList>
            <consortium name="Ensembl"/>
        </authorList>
    </citation>
    <scope>IDENTIFICATION</scope>
</reference>
<evidence type="ECO:0000256" key="4">
    <source>
        <dbReference type="ARBA" id="ARBA00022989"/>
    </source>
</evidence>
<keyword evidence="7 10" id="KW-0675">Receptor</keyword>
<protein>
    <submittedName>
        <fullName evidence="11">Uncharacterized protein</fullName>
    </submittedName>
</protein>
<dbReference type="CDD" id="cd15164">
    <property type="entry name" value="7tmA_GPR35-like"/>
    <property type="match status" value="1"/>
</dbReference>
<evidence type="ECO:0000256" key="2">
    <source>
        <dbReference type="ARBA" id="ARBA00022475"/>
    </source>
</evidence>
<evidence type="ECO:0000256" key="7">
    <source>
        <dbReference type="ARBA" id="ARBA00023170"/>
    </source>
</evidence>
<dbReference type="GO" id="GO:0007200">
    <property type="term" value="P:phospholipase C-activating G protein-coupled receptor signaling pathway"/>
    <property type="evidence" value="ECO:0007669"/>
    <property type="project" value="TreeGrafter"/>
</dbReference>
<dbReference type="PANTHER" id="PTHR24232">
    <property type="entry name" value="G-PROTEIN COUPLED RECEPTOR"/>
    <property type="match status" value="1"/>
</dbReference>
<dbReference type="PROSITE" id="PS00237">
    <property type="entry name" value="G_PROTEIN_RECEP_F1_1"/>
    <property type="match status" value="1"/>
</dbReference>
<dbReference type="InterPro" id="IPR017452">
    <property type="entry name" value="GPCR_Rhodpsn_7TM"/>
</dbReference>
<dbReference type="InterPro" id="IPR044734">
    <property type="entry name" value="GPR35_7tmA"/>
</dbReference>
<dbReference type="SUPFAM" id="SSF81321">
    <property type="entry name" value="Family A G protein-coupled receptor-like"/>
    <property type="match status" value="1"/>
</dbReference>
<dbReference type="GO" id="GO:0004950">
    <property type="term" value="F:chemokine receptor activity"/>
    <property type="evidence" value="ECO:0007669"/>
    <property type="project" value="InterPro"/>
</dbReference>
<dbReference type="AlphaFoldDB" id="A0A8C3XQH3"/>
<reference evidence="11" key="1">
    <citation type="submission" date="2025-08" db="UniProtKB">
        <authorList>
            <consortium name="Ensembl"/>
        </authorList>
    </citation>
    <scope>IDENTIFICATION</scope>
</reference>
<evidence type="ECO:0000256" key="5">
    <source>
        <dbReference type="ARBA" id="ARBA00023040"/>
    </source>
</evidence>
<evidence type="ECO:0000313" key="11">
    <source>
        <dbReference type="Ensembl" id="ENSCSRP00000016596.1"/>
    </source>
</evidence>
<keyword evidence="3 10" id="KW-0812">Transmembrane</keyword>
<comment type="subcellular location">
    <subcellularLocation>
        <location evidence="1">Cell membrane</location>
        <topology evidence="1">Multi-pass membrane protein</topology>
    </subcellularLocation>
</comment>
<dbReference type="PANTHER" id="PTHR24232:SF97">
    <property type="entry name" value="G-PROTEIN COUPLED RECEPTORS FAMILY 1 PROFILE DOMAIN-CONTAINING PROTEIN"/>
    <property type="match status" value="1"/>
</dbReference>
<sequence>MTNSTNCSNIIKLSYNVQLIQVIIYATIFPFGAIFNVLALWVFCCKLKKWTETRVYMINLVIADCSVVCTLPFTVYFLWNDWNRDTLCLTIQSIYLINMSMSSYIITVISVDRYIAIKYPLKAKSLRSPWKAGLICGLLWVSTITGLNIKQKRNEPLCFQKLSTKPETSVLYFLIFIVLIPLIIVSFCSMHVIRSLKKKMITNSNKNKLIEKAIYIVSANMIVFIVCFLPAHIGMLARFVVEKNFFSCLAIQKIRTFISVTTCIANSNCCMDAICYYFVAKEFQEASSFHNPNSHHPETKQTPPLSVEDSRNAGIKMLQHQSQK</sequence>
<evidence type="ECO:0000256" key="3">
    <source>
        <dbReference type="ARBA" id="ARBA00022692"/>
    </source>
</evidence>
<keyword evidence="5 10" id="KW-0297">G-protein coupled receptor</keyword>
<dbReference type="Proteomes" id="UP000694403">
    <property type="component" value="Unplaced"/>
</dbReference>
<keyword evidence="12" id="KW-1185">Reference proteome</keyword>
<evidence type="ECO:0000256" key="9">
    <source>
        <dbReference type="ARBA" id="ARBA00023224"/>
    </source>
</evidence>
<evidence type="ECO:0000256" key="6">
    <source>
        <dbReference type="ARBA" id="ARBA00023136"/>
    </source>
</evidence>
<dbReference type="GO" id="GO:0005886">
    <property type="term" value="C:plasma membrane"/>
    <property type="evidence" value="ECO:0007669"/>
    <property type="project" value="UniProtKB-SubCell"/>
</dbReference>
<accession>A0A8C3XQH3</accession>
<evidence type="ECO:0000256" key="1">
    <source>
        <dbReference type="ARBA" id="ARBA00004651"/>
    </source>
</evidence>
<name>A0A8C3XQH3_CHESE</name>
<comment type="similarity">
    <text evidence="10">Belongs to the G-protein coupled receptor 1 family.</text>
</comment>